<dbReference type="InterPro" id="IPR036641">
    <property type="entry name" value="HPT_dom_sf"/>
</dbReference>
<dbReference type="Proteomes" id="UP000637513">
    <property type="component" value="Unassembled WGS sequence"/>
</dbReference>
<dbReference type="Gene3D" id="1.20.120.160">
    <property type="entry name" value="HPT domain"/>
    <property type="match status" value="1"/>
</dbReference>
<evidence type="ECO:0000259" key="1">
    <source>
        <dbReference type="Pfam" id="PF01627"/>
    </source>
</evidence>
<dbReference type="InterPro" id="IPR008207">
    <property type="entry name" value="Sig_transdc_His_kin_Hpt_dom"/>
</dbReference>
<accession>A0ABR7MSZ3</accession>
<organism evidence="2 3">
    <name type="scientific">Jutongia hominis</name>
    <dbReference type="NCBI Taxonomy" id="2763664"/>
    <lineage>
        <taxon>Bacteria</taxon>
        <taxon>Bacillati</taxon>
        <taxon>Bacillota</taxon>
        <taxon>Clostridia</taxon>
        <taxon>Lachnospirales</taxon>
        <taxon>Lachnospiraceae</taxon>
        <taxon>Jutongia</taxon>
    </lineage>
</organism>
<gene>
    <name evidence="2" type="ORF">H8700_01280</name>
</gene>
<evidence type="ECO:0000313" key="2">
    <source>
        <dbReference type="EMBL" id="MBC8556357.1"/>
    </source>
</evidence>
<sequence>MSNRLEKLAALGCDVTGAMDRFLNDEEFYFSCYDKFMGDLGFVQLKNDLNNHDIPAAFDCAHALKGVIANLGLTSLYNVIDEIVEPLRAGTDEGLLSKYDKLMEEREKYLLV</sequence>
<dbReference type="SUPFAM" id="SSF47226">
    <property type="entry name" value="Histidine-containing phosphotransfer domain, HPT domain"/>
    <property type="match status" value="1"/>
</dbReference>
<name>A0ABR7MSZ3_9FIRM</name>
<feature type="domain" description="HPt" evidence="1">
    <location>
        <begin position="44"/>
        <end position="83"/>
    </location>
</feature>
<proteinExistence type="predicted"/>
<reference evidence="2 3" key="1">
    <citation type="submission" date="2020-08" db="EMBL/GenBank/DDBJ databases">
        <title>Genome public.</title>
        <authorList>
            <person name="Liu C."/>
            <person name="Sun Q."/>
        </authorList>
    </citation>
    <scope>NUCLEOTIDE SEQUENCE [LARGE SCALE GENOMIC DNA]</scope>
    <source>
        <strain evidence="2 3">BX3</strain>
    </source>
</reference>
<protein>
    <submittedName>
        <fullName evidence="2">Hpt domain-containing protein</fullName>
    </submittedName>
</protein>
<dbReference type="RefSeq" id="WP_022141575.1">
    <property type="nucleotide sequence ID" value="NZ_JACRSW010000001.1"/>
</dbReference>
<keyword evidence="3" id="KW-1185">Reference proteome</keyword>
<evidence type="ECO:0000313" key="3">
    <source>
        <dbReference type="Proteomes" id="UP000637513"/>
    </source>
</evidence>
<dbReference type="EMBL" id="JACRSW010000001">
    <property type="protein sequence ID" value="MBC8556357.1"/>
    <property type="molecule type" value="Genomic_DNA"/>
</dbReference>
<comment type="caution">
    <text evidence="2">The sequence shown here is derived from an EMBL/GenBank/DDBJ whole genome shotgun (WGS) entry which is preliminary data.</text>
</comment>
<dbReference type="Pfam" id="PF01627">
    <property type="entry name" value="Hpt"/>
    <property type="match status" value="1"/>
</dbReference>